<reference evidence="8 9" key="1">
    <citation type="submission" date="2019-02" db="EMBL/GenBank/DDBJ databases">
        <title>Deep-cultivation of Planctomycetes and their phenomic and genomic characterization uncovers novel biology.</title>
        <authorList>
            <person name="Wiegand S."/>
            <person name="Jogler M."/>
            <person name="Boedeker C."/>
            <person name="Pinto D."/>
            <person name="Vollmers J."/>
            <person name="Rivas-Marin E."/>
            <person name="Kohn T."/>
            <person name="Peeters S.H."/>
            <person name="Heuer A."/>
            <person name="Rast P."/>
            <person name="Oberbeckmann S."/>
            <person name="Bunk B."/>
            <person name="Jeske O."/>
            <person name="Meyerdierks A."/>
            <person name="Storesund J.E."/>
            <person name="Kallscheuer N."/>
            <person name="Luecker S."/>
            <person name="Lage O.M."/>
            <person name="Pohl T."/>
            <person name="Merkel B.J."/>
            <person name="Hornburger P."/>
            <person name="Mueller R.-W."/>
            <person name="Bruemmer F."/>
            <person name="Labrenz M."/>
            <person name="Spormann A.M."/>
            <person name="Op den Camp H."/>
            <person name="Overmann J."/>
            <person name="Amann R."/>
            <person name="Jetten M.S.M."/>
            <person name="Mascher T."/>
            <person name="Medema M.H."/>
            <person name="Devos D.P."/>
            <person name="Kaster A.-K."/>
            <person name="Ovreas L."/>
            <person name="Rohde M."/>
            <person name="Galperin M.Y."/>
            <person name="Jogler C."/>
        </authorList>
    </citation>
    <scope>NUCLEOTIDE SEQUENCE [LARGE SCALE GENOMIC DNA]</scope>
    <source>
        <strain evidence="8 9">Pla85_3_4</strain>
    </source>
</reference>
<keyword evidence="4" id="KW-0812">Transmembrane</keyword>
<proteinExistence type="inferred from homology"/>
<dbReference type="Gene3D" id="3.40.50.300">
    <property type="entry name" value="P-loop containing nucleotide triphosphate hydrolases"/>
    <property type="match status" value="1"/>
</dbReference>
<keyword evidence="6" id="KW-0472">Membrane</keyword>
<dbReference type="EMBL" id="CP036433">
    <property type="protein sequence ID" value="QDU98623.1"/>
    <property type="molecule type" value="Genomic_DNA"/>
</dbReference>
<dbReference type="InterPro" id="IPR051539">
    <property type="entry name" value="T4SS-coupling_protein"/>
</dbReference>
<dbReference type="InterPro" id="IPR027417">
    <property type="entry name" value="P-loop_NTPase"/>
</dbReference>
<keyword evidence="5" id="KW-1133">Transmembrane helix</keyword>
<evidence type="ECO:0000256" key="4">
    <source>
        <dbReference type="ARBA" id="ARBA00022692"/>
    </source>
</evidence>
<dbReference type="Proteomes" id="UP000317648">
    <property type="component" value="Chromosome"/>
</dbReference>
<evidence type="ECO:0000313" key="9">
    <source>
        <dbReference type="Proteomes" id="UP000317648"/>
    </source>
</evidence>
<evidence type="ECO:0000313" key="8">
    <source>
        <dbReference type="EMBL" id="QDU98623.1"/>
    </source>
</evidence>
<evidence type="ECO:0000256" key="3">
    <source>
        <dbReference type="ARBA" id="ARBA00022475"/>
    </source>
</evidence>
<dbReference type="KEGG" id="lcre:Pla8534_64940"/>
<evidence type="ECO:0000256" key="6">
    <source>
        <dbReference type="ARBA" id="ARBA00023136"/>
    </source>
</evidence>
<dbReference type="AlphaFoldDB" id="A0A518E3K6"/>
<comment type="subcellular location">
    <subcellularLocation>
        <location evidence="1">Cell membrane</location>
        <topology evidence="1">Multi-pass membrane protein</topology>
    </subcellularLocation>
</comment>
<evidence type="ECO:0000256" key="5">
    <source>
        <dbReference type="ARBA" id="ARBA00022989"/>
    </source>
</evidence>
<evidence type="ECO:0000256" key="2">
    <source>
        <dbReference type="ARBA" id="ARBA00008806"/>
    </source>
</evidence>
<dbReference type="PANTHER" id="PTHR37937">
    <property type="entry name" value="CONJUGATIVE TRANSFER: DNA TRANSPORT"/>
    <property type="match status" value="1"/>
</dbReference>
<keyword evidence="9" id="KW-1185">Reference proteome</keyword>
<accession>A0A518E3K6</accession>
<dbReference type="Pfam" id="PF02534">
    <property type="entry name" value="T4SS-DNA_transf"/>
    <property type="match status" value="1"/>
</dbReference>
<gene>
    <name evidence="8" type="primary">traG</name>
    <name evidence="8" type="ORF">Pla8534_64940</name>
</gene>
<name>A0A518E3K6_9BACT</name>
<feature type="compositionally biased region" description="Low complexity" evidence="7">
    <location>
        <begin position="10"/>
        <end position="20"/>
    </location>
</feature>
<organism evidence="8 9">
    <name type="scientific">Lignipirellula cremea</name>
    <dbReference type="NCBI Taxonomy" id="2528010"/>
    <lineage>
        <taxon>Bacteria</taxon>
        <taxon>Pseudomonadati</taxon>
        <taxon>Planctomycetota</taxon>
        <taxon>Planctomycetia</taxon>
        <taxon>Pirellulales</taxon>
        <taxon>Pirellulaceae</taxon>
        <taxon>Lignipirellula</taxon>
    </lineage>
</organism>
<evidence type="ECO:0000256" key="7">
    <source>
        <dbReference type="SAM" id="MobiDB-lite"/>
    </source>
</evidence>
<sequence>MSHPEHEAKSSSPADLLSDLPRGRSAKHLGAAPNAYFEAPENVLATESLRFDAQGNRESKLFLGFLGGQVVAGPRLSDGRVVRSIHGGTPIGVGDDRHAMTIAGTRAGKGRSALLPNLITLPPTTPILALDTKGSLARHSARWRAEGLGQKIGVLDPFDCSGENTRPYRVAFNPLQMLQTSDRRAFVPNCKLIADSLIVIGEAHNDQHWRETAKQICSGLIAHVATHANYASVRDLVTVWRLASELASPDPDGRHRFWLEREMLESDAVSGMVRNAARNFYNRSGGEFSSVLSNLTKHLDWIAIECMQDALRGDSFDLFEMPRRRSALYVALPVLRAADLSGWQRLLVQMALAAWEENGVQNGPQAVFLLDEFHALGKMQAIEKAIAQIAGFGVKLWIVLQDLNQLKLHYPTNFETFLGNAGLIQCFGVADVTTLDYISKLLGQATTLTRSTNLPTFEQAAKHAATGESWSLSNHPLMTGEEIGRFFARDDKKLRQLILRPGYRPMLLQRGFYDQHAIFQGKYDEN</sequence>
<dbReference type="PANTHER" id="PTHR37937:SF1">
    <property type="entry name" value="CONJUGATIVE TRANSFER: DNA TRANSPORT"/>
    <property type="match status" value="1"/>
</dbReference>
<dbReference type="CDD" id="cd01127">
    <property type="entry name" value="TrwB_TraG_TraD_VirD4"/>
    <property type="match status" value="1"/>
</dbReference>
<dbReference type="OrthoDB" id="9766496at2"/>
<protein>
    <submittedName>
        <fullName evidence="8">Conjugal transfer protein TraG</fullName>
    </submittedName>
</protein>
<dbReference type="InterPro" id="IPR003688">
    <property type="entry name" value="TraG/VirD4"/>
</dbReference>
<dbReference type="GO" id="GO:0005886">
    <property type="term" value="C:plasma membrane"/>
    <property type="evidence" value="ECO:0007669"/>
    <property type="project" value="UniProtKB-SubCell"/>
</dbReference>
<dbReference type="SUPFAM" id="SSF52540">
    <property type="entry name" value="P-loop containing nucleoside triphosphate hydrolases"/>
    <property type="match status" value="1"/>
</dbReference>
<keyword evidence="3" id="KW-1003">Cell membrane</keyword>
<evidence type="ECO:0000256" key="1">
    <source>
        <dbReference type="ARBA" id="ARBA00004651"/>
    </source>
</evidence>
<feature type="region of interest" description="Disordered" evidence="7">
    <location>
        <begin position="1"/>
        <end position="21"/>
    </location>
</feature>
<comment type="similarity">
    <text evidence="2">Belongs to the VirD4/TraG family.</text>
</comment>